<dbReference type="EMBL" id="LR796428">
    <property type="protein sequence ID" value="CAB4144360.1"/>
    <property type="molecule type" value="Genomic_DNA"/>
</dbReference>
<feature type="compositionally biased region" description="Acidic residues" evidence="1">
    <location>
        <begin position="84"/>
        <end position="93"/>
    </location>
</feature>
<evidence type="ECO:0000256" key="1">
    <source>
        <dbReference type="SAM" id="MobiDB-lite"/>
    </source>
</evidence>
<proteinExistence type="predicted"/>
<sequence>MSSDDARKAPTLPRPSDVHAHAAGFDVIGMAGRYQIRDAERFCNWGLRPHVFRTMDGAINHAWDCWAFKHSRLSQVRPPPPADLADDLVEART</sequence>
<name>A0A6J5R118_9CAUD</name>
<dbReference type="EMBL" id="LR797153">
    <property type="protein sequence ID" value="CAB4190363.1"/>
    <property type="molecule type" value="Genomic_DNA"/>
</dbReference>
<organism evidence="3">
    <name type="scientific">uncultured Caudovirales phage</name>
    <dbReference type="NCBI Taxonomy" id="2100421"/>
    <lineage>
        <taxon>Viruses</taxon>
        <taxon>Duplodnaviria</taxon>
        <taxon>Heunggongvirae</taxon>
        <taxon>Uroviricota</taxon>
        <taxon>Caudoviricetes</taxon>
        <taxon>Peduoviridae</taxon>
        <taxon>Maltschvirus</taxon>
        <taxon>Maltschvirus maltsch</taxon>
    </lineage>
</organism>
<gene>
    <name evidence="3" type="ORF">UFOVP1200_56</name>
    <name evidence="2" type="ORF">UFOVP469_26</name>
</gene>
<evidence type="ECO:0000313" key="2">
    <source>
        <dbReference type="EMBL" id="CAB4144360.1"/>
    </source>
</evidence>
<reference evidence="3" key="1">
    <citation type="submission" date="2020-05" db="EMBL/GenBank/DDBJ databases">
        <authorList>
            <person name="Chiriac C."/>
            <person name="Salcher M."/>
            <person name="Ghai R."/>
            <person name="Kavagutti S V."/>
        </authorList>
    </citation>
    <scope>NUCLEOTIDE SEQUENCE</scope>
</reference>
<evidence type="ECO:0000313" key="3">
    <source>
        <dbReference type="EMBL" id="CAB4190363.1"/>
    </source>
</evidence>
<protein>
    <submittedName>
        <fullName evidence="3">Uncharacterized protein</fullName>
    </submittedName>
</protein>
<accession>A0A6J5R118</accession>
<feature type="region of interest" description="Disordered" evidence="1">
    <location>
        <begin position="74"/>
        <end position="93"/>
    </location>
</feature>